<organism evidence="2 3">
    <name type="scientific">Thioflavicoccus mobilis 8321</name>
    <dbReference type="NCBI Taxonomy" id="765912"/>
    <lineage>
        <taxon>Bacteria</taxon>
        <taxon>Pseudomonadati</taxon>
        <taxon>Pseudomonadota</taxon>
        <taxon>Gammaproteobacteria</taxon>
        <taxon>Chromatiales</taxon>
        <taxon>Chromatiaceae</taxon>
        <taxon>Thioflavicoccus</taxon>
    </lineage>
</organism>
<dbReference type="eggNOG" id="ENOG50314YZ">
    <property type="taxonomic scope" value="Bacteria"/>
</dbReference>
<dbReference type="InterPro" id="IPR018739">
    <property type="entry name" value="DUF2281"/>
</dbReference>
<evidence type="ECO:0000313" key="2">
    <source>
        <dbReference type="EMBL" id="AGA89705.1"/>
    </source>
</evidence>
<keyword evidence="3" id="KW-1185">Reference proteome</keyword>
<dbReference type="EMBL" id="CP003051">
    <property type="protein sequence ID" value="AGA89705.1"/>
    <property type="molecule type" value="Genomic_DNA"/>
</dbReference>
<reference evidence="2 3" key="1">
    <citation type="submission" date="2011-09" db="EMBL/GenBank/DDBJ databases">
        <title>Complete sequence of chromosome of Thioflavicoccus mobilis 8321.</title>
        <authorList>
            <consortium name="US DOE Joint Genome Institute"/>
            <person name="Lucas S."/>
            <person name="Han J."/>
            <person name="Lapidus A."/>
            <person name="Cheng J.-F."/>
            <person name="Goodwin L."/>
            <person name="Pitluck S."/>
            <person name="Peters L."/>
            <person name="Ovchinnikova G."/>
            <person name="Lu M."/>
            <person name="Detter J.C."/>
            <person name="Han C."/>
            <person name="Tapia R."/>
            <person name="Land M."/>
            <person name="Hauser L."/>
            <person name="Kyrpides N."/>
            <person name="Ivanova N."/>
            <person name="Pagani I."/>
            <person name="Vogl K."/>
            <person name="Liu Z."/>
            <person name="Imhoff J."/>
            <person name="Thiel V."/>
            <person name="Frigaard N.-U."/>
            <person name="Bryant D."/>
            <person name="Woyke T."/>
        </authorList>
    </citation>
    <scope>NUCLEOTIDE SEQUENCE [LARGE SCALE GENOMIC DNA]</scope>
    <source>
        <strain evidence="2 3">8321</strain>
    </source>
</reference>
<evidence type="ECO:0000259" key="1">
    <source>
        <dbReference type="Pfam" id="PF10047"/>
    </source>
</evidence>
<dbReference type="HOGENOM" id="CLU_185992_1_0_6"/>
<dbReference type="AlphaFoldDB" id="L0GWF6"/>
<proteinExistence type="predicted"/>
<dbReference type="Pfam" id="PF10047">
    <property type="entry name" value="DUF2281"/>
    <property type="match status" value="1"/>
</dbReference>
<dbReference type="OrthoDB" id="8451054at2"/>
<evidence type="ECO:0000313" key="3">
    <source>
        <dbReference type="Proteomes" id="UP000010816"/>
    </source>
</evidence>
<dbReference type="RefSeq" id="WP_015279851.1">
    <property type="nucleotide sequence ID" value="NC_019940.1"/>
</dbReference>
<name>L0GWF6_9GAMM</name>
<dbReference type="KEGG" id="tmb:Thimo_0870"/>
<accession>L0GWF6</accession>
<sequence length="66" mass="7408">MDLAELVYESVKDLPQSAAQEVLDFAHFLAQRQASREDRDLMLAQQSALADWDNSDDDAWNDAPAV</sequence>
<feature type="domain" description="DUF2281" evidence="1">
    <location>
        <begin position="7"/>
        <end position="40"/>
    </location>
</feature>
<gene>
    <name evidence="2" type="ORF">Thimo_0870</name>
</gene>
<protein>
    <recommendedName>
        <fullName evidence="1">DUF2281 domain-containing protein</fullName>
    </recommendedName>
</protein>
<dbReference type="Proteomes" id="UP000010816">
    <property type="component" value="Chromosome"/>
</dbReference>
<dbReference type="PATRIC" id="fig|765912.4.peg.848"/>